<dbReference type="InterPro" id="IPR029063">
    <property type="entry name" value="SAM-dependent_MTases_sf"/>
</dbReference>
<dbReference type="InterPro" id="IPR002903">
    <property type="entry name" value="RsmH"/>
</dbReference>
<dbReference type="SUPFAM" id="SSF81799">
    <property type="entry name" value="Putative methyltransferase TM0872, insert domain"/>
    <property type="match status" value="1"/>
</dbReference>
<dbReference type="EMBL" id="HBIO01015592">
    <property type="protein sequence ID" value="CAE0467176.1"/>
    <property type="molecule type" value="Transcribed_RNA"/>
</dbReference>
<accession>A0A7S3Q651</accession>
<feature type="region of interest" description="Disordered" evidence="5">
    <location>
        <begin position="132"/>
        <end position="187"/>
    </location>
</feature>
<dbReference type="PANTHER" id="PTHR11265">
    <property type="entry name" value="S-ADENOSYL-METHYLTRANSFERASE MRAW"/>
    <property type="match status" value="1"/>
</dbReference>
<comment type="similarity">
    <text evidence="1">Belongs to the methyltransferase superfamily. RsmH family.</text>
</comment>
<keyword evidence="2" id="KW-0489">Methyltransferase</keyword>
<evidence type="ECO:0000256" key="4">
    <source>
        <dbReference type="ARBA" id="ARBA00022691"/>
    </source>
</evidence>
<organism evidence="6">
    <name type="scientific">Chaetoceros debilis</name>
    <dbReference type="NCBI Taxonomy" id="122233"/>
    <lineage>
        <taxon>Eukaryota</taxon>
        <taxon>Sar</taxon>
        <taxon>Stramenopiles</taxon>
        <taxon>Ochrophyta</taxon>
        <taxon>Bacillariophyta</taxon>
        <taxon>Coscinodiscophyceae</taxon>
        <taxon>Chaetocerotophycidae</taxon>
        <taxon>Chaetocerotales</taxon>
        <taxon>Chaetocerotaceae</taxon>
        <taxon>Chaetoceros</taxon>
    </lineage>
</organism>
<feature type="region of interest" description="Disordered" evidence="5">
    <location>
        <begin position="81"/>
        <end position="112"/>
    </location>
</feature>
<dbReference type="AlphaFoldDB" id="A0A7S3Q651"/>
<evidence type="ECO:0000256" key="3">
    <source>
        <dbReference type="ARBA" id="ARBA00022679"/>
    </source>
</evidence>
<feature type="region of interest" description="Disordered" evidence="5">
    <location>
        <begin position="231"/>
        <end position="252"/>
    </location>
</feature>
<dbReference type="Gene3D" id="1.10.150.170">
    <property type="entry name" value="Putative methyltransferase TM0872, insert domain"/>
    <property type="match status" value="1"/>
</dbReference>
<reference evidence="6" key="1">
    <citation type="submission" date="2021-01" db="EMBL/GenBank/DDBJ databases">
        <authorList>
            <person name="Corre E."/>
            <person name="Pelletier E."/>
            <person name="Niang G."/>
            <person name="Scheremetjew M."/>
            <person name="Finn R."/>
            <person name="Kale V."/>
            <person name="Holt S."/>
            <person name="Cochrane G."/>
            <person name="Meng A."/>
            <person name="Brown T."/>
            <person name="Cohen L."/>
        </authorList>
    </citation>
    <scope>NUCLEOTIDE SEQUENCE</scope>
    <source>
        <strain evidence="6">MM31A-1</strain>
    </source>
</reference>
<feature type="compositionally biased region" description="Basic residues" evidence="5">
    <location>
        <begin position="140"/>
        <end position="159"/>
    </location>
</feature>
<evidence type="ECO:0000256" key="1">
    <source>
        <dbReference type="ARBA" id="ARBA00010396"/>
    </source>
</evidence>
<dbReference type="PANTHER" id="PTHR11265:SF0">
    <property type="entry name" value="12S RRNA N4-METHYLCYTIDINE METHYLTRANSFERASE"/>
    <property type="match status" value="1"/>
</dbReference>
<gene>
    <name evidence="6" type="ORF">CDEB00056_LOCUS12028</name>
</gene>
<dbReference type="Gene3D" id="3.40.50.150">
    <property type="entry name" value="Vaccinia Virus protein VP39"/>
    <property type="match status" value="1"/>
</dbReference>
<name>A0A7S3Q651_9STRA</name>
<dbReference type="HAMAP" id="MF_01007">
    <property type="entry name" value="16SrRNA_methyltr_H"/>
    <property type="match status" value="1"/>
</dbReference>
<proteinExistence type="inferred from homology"/>
<dbReference type="InterPro" id="IPR023397">
    <property type="entry name" value="SAM-dep_MeTrfase_MraW_recog"/>
</dbReference>
<keyword evidence="3" id="KW-0808">Transferase</keyword>
<feature type="compositionally biased region" description="Basic and acidic residues" evidence="5">
    <location>
        <begin position="160"/>
        <end position="172"/>
    </location>
</feature>
<evidence type="ECO:0000256" key="5">
    <source>
        <dbReference type="SAM" id="MobiDB-lite"/>
    </source>
</evidence>
<dbReference type="Pfam" id="PF01795">
    <property type="entry name" value="Methyltransf_5"/>
    <property type="match status" value="2"/>
</dbReference>
<dbReference type="GO" id="GO:0071424">
    <property type="term" value="F:rRNA (cytosine-N4-)-methyltransferase activity"/>
    <property type="evidence" value="ECO:0007669"/>
    <property type="project" value="TreeGrafter"/>
</dbReference>
<dbReference type="SUPFAM" id="SSF53335">
    <property type="entry name" value="S-adenosyl-L-methionine-dependent methyltransferases"/>
    <property type="match status" value="2"/>
</dbReference>
<dbReference type="GO" id="GO:0070475">
    <property type="term" value="P:rRNA base methylation"/>
    <property type="evidence" value="ECO:0007669"/>
    <property type="project" value="TreeGrafter"/>
</dbReference>
<protein>
    <submittedName>
        <fullName evidence="6">Uncharacterized protein</fullName>
    </submittedName>
</protein>
<sequence length="558" mass="60964">MLKTMRSQPFLRVASASALLSTSRGFSNFAPISLTRGVDGLSVSGIISQRNSNSWTIIISTNTLAPKVALFSTKNIPGTDDDTGTTAAANDEIINKKENEDDGVSSSEKQEFASSYHAPVMYKECIDAMMKRSHTEGSSKKNKYKNKSKVGKKEKRKGKVSIEEGKKEKDSARASGSGSGRPKIYVDGTLGGGGHSQCLLQNISPGDILLGCDVDPSALATASTRLREYIVNDNDNDDGSSSSSSRGRGDKPIFIPVQSNFRDLFDNVKDLTHPLSGEKLFYSNNQANEGEQGDFIGVDGILLDLGVSSHQIDNAERGFAFMKDGPLDMRMWGGQWDNQVNESQVDLDDDDTNSDGFKFVQNKKNDGGGMTAADICNAFTDDEISRILKVYSDEPRAWKIAQAIVRSRPLKTTGDLKEAVAMVTPEFAKKGRRMGRTATLARVFQALRIVVNDEDAVLRDAFEEMAPSLVKKGGRLVVLAYHSMEDRAAKRVMRDGTVDGSKRYGSSIQKDMFGNEIVSDDGSSRPWKTLGKKMKATQEEVEVNSRARSATLRVAERL</sequence>
<evidence type="ECO:0000256" key="2">
    <source>
        <dbReference type="ARBA" id="ARBA00022603"/>
    </source>
</evidence>
<keyword evidence="4" id="KW-0949">S-adenosyl-L-methionine</keyword>
<evidence type="ECO:0000313" key="6">
    <source>
        <dbReference type="EMBL" id="CAE0467176.1"/>
    </source>
</evidence>